<evidence type="ECO:0000313" key="3">
    <source>
        <dbReference type="Proteomes" id="UP000509750"/>
    </source>
</evidence>
<keyword evidence="1" id="KW-1133">Transmembrane helix</keyword>
<accession>A0A7D5KX63</accession>
<dbReference type="GeneID" id="56029071"/>
<keyword evidence="3" id="KW-1185">Reference proteome</keyword>
<evidence type="ECO:0000313" key="2">
    <source>
        <dbReference type="EMBL" id="QLG27778.1"/>
    </source>
</evidence>
<dbReference type="KEGG" id="halg:HUG10_09520"/>
<gene>
    <name evidence="2" type="ORF">HUG10_09520</name>
</gene>
<organism evidence="2 3">
    <name type="scientific">Halorarum halophilum</name>
    <dbReference type="NCBI Taxonomy" id="2743090"/>
    <lineage>
        <taxon>Archaea</taxon>
        <taxon>Methanobacteriati</taxon>
        <taxon>Methanobacteriota</taxon>
        <taxon>Stenosarchaea group</taxon>
        <taxon>Halobacteria</taxon>
        <taxon>Halobacteriales</taxon>
        <taxon>Haloferacaceae</taxon>
        <taxon>Halorarum</taxon>
    </lineage>
</organism>
<feature type="transmembrane region" description="Helical" evidence="1">
    <location>
        <begin position="29"/>
        <end position="48"/>
    </location>
</feature>
<dbReference type="Proteomes" id="UP000509750">
    <property type="component" value="Chromosome"/>
</dbReference>
<reference evidence="2 3" key="1">
    <citation type="submission" date="2020-07" db="EMBL/GenBank/DDBJ databases">
        <title>Gai3-2, isolated from salt lake.</title>
        <authorList>
            <person name="Cui H."/>
            <person name="Shi X."/>
        </authorList>
    </citation>
    <scope>NUCLEOTIDE SEQUENCE [LARGE SCALE GENOMIC DNA]</scope>
    <source>
        <strain evidence="2 3">Gai3-2</strain>
    </source>
</reference>
<proteinExistence type="predicted"/>
<name>A0A7D5KX63_9EURY</name>
<dbReference type="AlphaFoldDB" id="A0A7D5KX63"/>
<keyword evidence="1" id="KW-0472">Membrane</keyword>
<keyword evidence="1" id="KW-0812">Transmembrane</keyword>
<dbReference type="RefSeq" id="WP_179169353.1">
    <property type="nucleotide sequence ID" value="NZ_CP058529.1"/>
</dbReference>
<dbReference type="EMBL" id="CP058529">
    <property type="protein sequence ID" value="QLG27778.1"/>
    <property type="molecule type" value="Genomic_DNA"/>
</dbReference>
<evidence type="ECO:0000256" key="1">
    <source>
        <dbReference type="SAM" id="Phobius"/>
    </source>
</evidence>
<sequence length="98" mass="9296">MQTFTLCAAMAAGYAAATAGALTDSLGNTVASFAVAGLLAFCVGAVVIPPLTDGGAIAIETVGAVSAVSRTASFVVAGIAGTGLRLVRGGSFSAAADD</sequence>
<protein>
    <submittedName>
        <fullName evidence="2">Uncharacterized protein</fullName>
    </submittedName>
</protein>